<gene>
    <name evidence="1" type="ORF">SAMN02745120_0277</name>
</gene>
<keyword evidence="1" id="KW-0969">Cilium</keyword>
<dbReference type="InterPro" id="IPR006135">
    <property type="entry name" value="T3SS_substrate_exporter"/>
</dbReference>
<dbReference type="SUPFAM" id="SSF160544">
    <property type="entry name" value="EscU C-terminal domain-like"/>
    <property type="match status" value="1"/>
</dbReference>
<keyword evidence="1" id="KW-0966">Cell projection</keyword>
<dbReference type="OrthoDB" id="9810419at2"/>
<evidence type="ECO:0000313" key="2">
    <source>
        <dbReference type="Proteomes" id="UP000243406"/>
    </source>
</evidence>
<dbReference type="PANTHER" id="PTHR30531">
    <property type="entry name" value="FLAGELLAR BIOSYNTHETIC PROTEIN FLHB"/>
    <property type="match status" value="1"/>
</dbReference>
<name>A0A1T4ZR85_9FIRM</name>
<dbReference type="PANTHER" id="PTHR30531:SF12">
    <property type="entry name" value="FLAGELLAR BIOSYNTHETIC PROTEIN FLHB"/>
    <property type="match status" value="1"/>
</dbReference>
<dbReference type="EMBL" id="FUYN01000001">
    <property type="protein sequence ID" value="SKB25291.1"/>
    <property type="molecule type" value="Genomic_DNA"/>
</dbReference>
<dbReference type="RefSeq" id="WP_079588266.1">
    <property type="nucleotide sequence ID" value="NZ_CP154629.1"/>
</dbReference>
<evidence type="ECO:0000313" key="1">
    <source>
        <dbReference type="EMBL" id="SKB25291.1"/>
    </source>
</evidence>
<accession>A0A1T4ZR85</accession>
<organism evidence="1 2">
    <name type="scientific">Acetoanaerobium noterae</name>
    <dbReference type="NCBI Taxonomy" id="745369"/>
    <lineage>
        <taxon>Bacteria</taxon>
        <taxon>Bacillati</taxon>
        <taxon>Bacillota</taxon>
        <taxon>Clostridia</taxon>
        <taxon>Peptostreptococcales</taxon>
        <taxon>Filifactoraceae</taxon>
        <taxon>Acetoanaerobium</taxon>
    </lineage>
</organism>
<dbReference type="InterPro" id="IPR029025">
    <property type="entry name" value="T3SS_substrate_exporter_C"/>
</dbReference>
<protein>
    <submittedName>
        <fullName evidence="1">Flagellar biosynthesis protein</fullName>
    </submittedName>
</protein>
<sequence>MKRKIKGKETAVALRYDMNEFIAPKIVGKGQGEVAKRIIEKARENDIPVYQDEKLAGQLSAMEIDSFIPEELYEAVAQILAFIAGVDADEIQ</sequence>
<dbReference type="Pfam" id="PF01312">
    <property type="entry name" value="Bac_export_2"/>
    <property type="match status" value="1"/>
</dbReference>
<keyword evidence="2" id="KW-1185">Reference proteome</keyword>
<dbReference type="Gene3D" id="3.40.1690.10">
    <property type="entry name" value="secretion proteins EscU"/>
    <property type="match status" value="1"/>
</dbReference>
<dbReference type="Proteomes" id="UP000243406">
    <property type="component" value="Unassembled WGS sequence"/>
</dbReference>
<reference evidence="2" key="1">
    <citation type="submission" date="2017-02" db="EMBL/GenBank/DDBJ databases">
        <authorList>
            <person name="Varghese N."/>
            <person name="Submissions S."/>
        </authorList>
    </citation>
    <scope>NUCLEOTIDE SEQUENCE [LARGE SCALE GENOMIC DNA]</scope>
    <source>
        <strain evidence="2">ATCC 35199</strain>
    </source>
</reference>
<dbReference type="GO" id="GO:0009306">
    <property type="term" value="P:protein secretion"/>
    <property type="evidence" value="ECO:0007669"/>
    <property type="project" value="InterPro"/>
</dbReference>
<keyword evidence="1" id="KW-0282">Flagellum</keyword>
<dbReference type="AlphaFoldDB" id="A0A1T4ZR85"/>
<dbReference type="GO" id="GO:0005886">
    <property type="term" value="C:plasma membrane"/>
    <property type="evidence" value="ECO:0007669"/>
    <property type="project" value="TreeGrafter"/>
</dbReference>
<proteinExistence type="predicted"/>